<dbReference type="PROSITE" id="PS00108">
    <property type="entry name" value="PROTEIN_KINASE_ST"/>
    <property type="match status" value="1"/>
</dbReference>
<evidence type="ECO:0000259" key="8">
    <source>
        <dbReference type="PROSITE" id="PS50011"/>
    </source>
</evidence>
<keyword evidence="7" id="KW-0472">Membrane</keyword>
<keyword evidence="4 5" id="KW-0067">ATP-binding</keyword>
<evidence type="ECO:0000256" key="1">
    <source>
        <dbReference type="ARBA" id="ARBA00022679"/>
    </source>
</evidence>
<keyword evidence="10" id="KW-1185">Reference proteome</keyword>
<evidence type="ECO:0000256" key="5">
    <source>
        <dbReference type="PROSITE-ProRule" id="PRU10141"/>
    </source>
</evidence>
<dbReference type="InterPro" id="IPR017441">
    <property type="entry name" value="Protein_kinase_ATP_BS"/>
</dbReference>
<dbReference type="PROSITE" id="PS50011">
    <property type="entry name" value="PROTEIN_KINASE_DOM"/>
    <property type="match status" value="1"/>
</dbReference>
<dbReference type="RefSeq" id="WP_394823843.1">
    <property type="nucleotide sequence ID" value="NZ_CP089984.1"/>
</dbReference>
<dbReference type="Gene3D" id="1.10.510.10">
    <property type="entry name" value="Transferase(Phosphotransferase) domain 1"/>
    <property type="match status" value="1"/>
</dbReference>
<accession>A0ABZ2LTJ4</accession>
<dbReference type="InterPro" id="IPR000719">
    <property type="entry name" value="Prot_kinase_dom"/>
</dbReference>
<keyword evidence="1" id="KW-0808">Transferase</keyword>
<dbReference type="InterPro" id="IPR008271">
    <property type="entry name" value="Ser/Thr_kinase_AS"/>
</dbReference>
<feature type="binding site" evidence="5">
    <location>
        <position position="62"/>
    </location>
    <ligand>
        <name>ATP</name>
        <dbReference type="ChEBI" id="CHEBI:30616"/>
    </ligand>
</feature>
<organism evidence="9 10">
    <name type="scientific">Pendulispora albinea</name>
    <dbReference type="NCBI Taxonomy" id="2741071"/>
    <lineage>
        <taxon>Bacteria</taxon>
        <taxon>Pseudomonadati</taxon>
        <taxon>Myxococcota</taxon>
        <taxon>Myxococcia</taxon>
        <taxon>Myxococcales</taxon>
        <taxon>Sorangiineae</taxon>
        <taxon>Pendulisporaceae</taxon>
        <taxon>Pendulispora</taxon>
    </lineage>
</organism>
<sequence>MNGAADEPYSVRNESPRAGPAESLLGTVISGRYRIERLLGEGGMGAVYQAEHTHMRKRLAVKVLHAEMSRLPEVVARFEREAMAAAHIDHPNVATATDFGKLEDGSFFLVLEYVEGKSLRDAIALGPLAVGRVMRILRQIAAALQRAHALGIVHRDLKPENVMLIDRDGEPDFVKVLDFGIAKVPVAELSRDEENKSGPAGQALTQLGMVYGTPEYMAPEQALGQNVTPSADIYALGVMTYEMLAGERPFDHESKVTLLGMHVTAPVPPFAQKAPGVVIPRDVEGVVFHMLEKEAAQRYKDAKDLLDALDAIWSASYGAIPSANPGSTAAHRASLVNAREALGSHPDAAPPPPYIASPLNEAVPTGLQRRVLPAALRENPRVLLFAGLGAMVLIGAIFLIAMLSGSHEKPGEANAADAASSEPAAAEPAGSRDPGLDAQVAAAMDLVDKGDAMMAIEKLTALEKEHPERADIHRVLQKAYTATRNHRDAMREAELWLDADITAIDDLKFDEDVRNAAVGRDRDVADHAFALLEKKMKSAGPDILYDIAYGPSSPQLRASADRAKSSLTKPSVRALASASLAVTLELRSATGCDRKRVLLPRAGSVGDARTAALLRTYNGTYGCGFLGVKSCAAYPCLVRDGALGRTIAEIEARGQAQP</sequence>
<dbReference type="GO" id="GO:0004674">
    <property type="term" value="F:protein serine/threonine kinase activity"/>
    <property type="evidence" value="ECO:0007669"/>
    <property type="project" value="UniProtKB-KW"/>
</dbReference>
<evidence type="ECO:0000256" key="3">
    <source>
        <dbReference type="ARBA" id="ARBA00022777"/>
    </source>
</evidence>
<dbReference type="Proteomes" id="UP001370348">
    <property type="component" value="Chromosome"/>
</dbReference>
<dbReference type="SMART" id="SM00220">
    <property type="entry name" value="S_TKc"/>
    <property type="match status" value="1"/>
</dbReference>
<dbReference type="PROSITE" id="PS00107">
    <property type="entry name" value="PROTEIN_KINASE_ATP"/>
    <property type="match status" value="1"/>
</dbReference>
<evidence type="ECO:0000256" key="2">
    <source>
        <dbReference type="ARBA" id="ARBA00022741"/>
    </source>
</evidence>
<gene>
    <name evidence="9" type="ORF">LZC94_41155</name>
</gene>
<protein>
    <submittedName>
        <fullName evidence="9">Serine/threonine protein kinase</fullName>
    </submittedName>
</protein>
<evidence type="ECO:0000313" key="9">
    <source>
        <dbReference type="EMBL" id="WXB14224.1"/>
    </source>
</evidence>
<evidence type="ECO:0000313" key="10">
    <source>
        <dbReference type="Proteomes" id="UP001370348"/>
    </source>
</evidence>
<evidence type="ECO:0000256" key="4">
    <source>
        <dbReference type="ARBA" id="ARBA00022840"/>
    </source>
</evidence>
<keyword evidence="7" id="KW-0812">Transmembrane</keyword>
<proteinExistence type="predicted"/>
<dbReference type="PANTHER" id="PTHR43289">
    <property type="entry name" value="MITOGEN-ACTIVATED PROTEIN KINASE KINASE KINASE 20-RELATED"/>
    <property type="match status" value="1"/>
</dbReference>
<keyword evidence="2 5" id="KW-0547">Nucleotide-binding</keyword>
<evidence type="ECO:0000256" key="6">
    <source>
        <dbReference type="SAM" id="MobiDB-lite"/>
    </source>
</evidence>
<feature type="region of interest" description="Disordered" evidence="6">
    <location>
        <begin position="410"/>
        <end position="435"/>
    </location>
</feature>
<dbReference type="InterPro" id="IPR011009">
    <property type="entry name" value="Kinase-like_dom_sf"/>
</dbReference>
<name>A0ABZ2LTJ4_9BACT</name>
<keyword evidence="3 9" id="KW-0418">Kinase</keyword>
<keyword evidence="7" id="KW-1133">Transmembrane helix</keyword>
<dbReference type="CDD" id="cd14014">
    <property type="entry name" value="STKc_PknB_like"/>
    <property type="match status" value="1"/>
</dbReference>
<feature type="transmembrane region" description="Helical" evidence="7">
    <location>
        <begin position="382"/>
        <end position="403"/>
    </location>
</feature>
<feature type="compositionally biased region" description="Low complexity" evidence="6">
    <location>
        <begin position="412"/>
        <end position="431"/>
    </location>
</feature>
<feature type="domain" description="Protein kinase" evidence="8">
    <location>
        <begin position="33"/>
        <end position="312"/>
    </location>
</feature>
<dbReference type="SUPFAM" id="SSF56112">
    <property type="entry name" value="Protein kinase-like (PK-like)"/>
    <property type="match status" value="1"/>
</dbReference>
<reference evidence="9 10" key="1">
    <citation type="submission" date="2021-12" db="EMBL/GenBank/DDBJ databases">
        <title>Discovery of the Pendulisporaceae a myxobacterial family with distinct sporulation behavior and unique specialized metabolism.</title>
        <authorList>
            <person name="Garcia R."/>
            <person name="Popoff A."/>
            <person name="Bader C.D."/>
            <person name="Loehr J."/>
            <person name="Walesch S."/>
            <person name="Walt C."/>
            <person name="Boldt J."/>
            <person name="Bunk B."/>
            <person name="Haeckl F.J.F.P.J."/>
            <person name="Gunesch A.P."/>
            <person name="Birkelbach J."/>
            <person name="Nuebel U."/>
            <person name="Pietschmann T."/>
            <person name="Bach T."/>
            <person name="Mueller R."/>
        </authorList>
    </citation>
    <scope>NUCLEOTIDE SEQUENCE [LARGE SCALE GENOMIC DNA]</scope>
    <source>
        <strain evidence="9 10">MSr11954</strain>
    </source>
</reference>
<dbReference type="EMBL" id="CP089984">
    <property type="protein sequence ID" value="WXB14224.1"/>
    <property type="molecule type" value="Genomic_DNA"/>
</dbReference>
<dbReference type="PANTHER" id="PTHR43289:SF34">
    <property type="entry name" value="SERINE_THREONINE-PROTEIN KINASE YBDM-RELATED"/>
    <property type="match status" value="1"/>
</dbReference>
<dbReference type="Pfam" id="PF00069">
    <property type="entry name" value="Pkinase"/>
    <property type="match status" value="1"/>
</dbReference>
<evidence type="ECO:0000256" key="7">
    <source>
        <dbReference type="SAM" id="Phobius"/>
    </source>
</evidence>
<keyword evidence="9" id="KW-0723">Serine/threonine-protein kinase</keyword>
<dbReference type="Gene3D" id="3.30.200.20">
    <property type="entry name" value="Phosphorylase Kinase, domain 1"/>
    <property type="match status" value="1"/>
</dbReference>